<feature type="domain" description="Thiamine pyrophosphate enzyme central" evidence="11">
    <location>
        <begin position="197"/>
        <end position="290"/>
    </location>
</feature>
<evidence type="ECO:0000256" key="7">
    <source>
        <dbReference type="ARBA" id="ARBA00023052"/>
    </source>
</evidence>
<dbReference type="Gene3D" id="3.40.50.970">
    <property type="match status" value="2"/>
</dbReference>
<dbReference type="InterPro" id="IPR047214">
    <property type="entry name" value="TPP_PDC_IPDC"/>
</dbReference>
<dbReference type="GO" id="GO:0030976">
    <property type="term" value="F:thiamine pyrophosphate binding"/>
    <property type="evidence" value="ECO:0007669"/>
    <property type="project" value="InterPro"/>
</dbReference>
<dbReference type="GO" id="GO:0000949">
    <property type="term" value="P:aromatic amino acid family catabolic process to alcohol via Ehrlich pathway"/>
    <property type="evidence" value="ECO:0007669"/>
    <property type="project" value="TreeGrafter"/>
</dbReference>
<keyword evidence="4 9" id="KW-0479">Metal-binding</keyword>
<dbReference type="PANTHER" id="PTHR43452">
    <property type="entry name" value="PYRUVATE DECARBOXYLASE"/>
    <property type="match status" value="1"/>
</dbReference>
<dbReference type="CDD" id="cd07038">
    <property type="entry name" value="TPP_PYR_PDC_IPDC_like"/>
    <property type="match status" value="1"/>
</dbReference>
<evidence type="ECO:0000313" key="14">
    <source>
        <dbReference type="EMBL" id="KKO71562.1"/>
    </source>
</evidence>
<keyword evidence="8" id="KW-0456">Lyase</keyword>
<dbReference type="FunFam" id="3.40.50.970:FF:000024">
    <property type="entry name" value="Pyruvate decarboxylase isozyme"/>
    <property type="match status" value="1"/>
</dbReference>
<comment type="caution">
    <text evidence="14">The sequence shown here is derived from an EMBL/GenBank/DDBJ whole genome shotgun (WGS) entry which is preliminary data.</text>
</comment>
<dbReference type="RefSeq" id="WP_068371214.1">
    <property type="nucleotide sequence ID" value="NZ_CP033936.1"/>
</dbReference>
<dbReference type="GO" id="GO:0004737">
    <property type="term" value="F:pyruvate decarboxylase activity"/>
    <property type="evidence" value="ECO:0007669"/>
    <property type="project" value="TreeGrafter"/>
</dbReference>
<evidence type="ECO:0008006" key="16">
    <source>
        <dbReference type="Google" id="ProtNLM"/>
    </source>
</evidence>
<evidence type="ECO:0000259" key="13">
    <source>
        <dbReference type="Pfam" id="PF02776"/>
    </source>
</evidence>
<name>A0A171KRP5_9BURK</name>
<comment type="cofactor">
    <cofactor evidence="2">
        <name>thiamine diphosphate</name>
        <dbReference type="ChEBI" id="CHEBI:58937"/>
    </cofactor>
</comment>
<dbReference type="PANTHER" id="PTHR43452:SF30">
    <property type="entry name" value="PYRUVATE DECARBOXYLASE ISOZYME 1-RELATED"/>
    <property type="match status" value="1"/>
</dbReference>
<dbReference type="AlphaFoldDB" id="A0A171KRP5"/>
<evidence type="ECO:0000256" key="9">
    <source>
        <dbReference type="PIRSR" id="PIRSR036565-2"/>
    </source>
</evidence>
<evidence type="ECO:0000256" key="8">
    <source>
        <dbReference type="ARBA" id="ARBA00023239"/>
    </source>
</evidence>
<dbReference type="EMBL" id="LBNE01000006">
    <property type="protein sequence ID" value="KKO71562.1"/>
    <property type="molecule type" value="Genomic_DNA"/>
</dbReference>
<evidence type="ECO:0000256" key="6">
    <source>
        <dbReference type="ARBA" id="ARBA00022842"/>
    </source>
</evidence>
<dbReference type="InterPro" id="IPR029035">
    <property type="entry name" value="DHS-like_NAD/FAD-binding_dom"/>
</dbReference>
<evidence type="ECO:0000256" key="5">
    <source>
        <dbReference type="ARBA" id="ARBA00022793"/>
    </source>
</evidence>
<dbReference type="PATRIC" id="fig|206506.3.peg.2184"/>
<dbReference type="Pfam" id="PF00205">
    <property type="entry name" value="TPP_enzyme_M"/>
    <property type="match status" value="1"/>
</dbReference>
<dbReference type="Proteomes" id="UP000078084">
    <property type="component" value="Unassembled WGS sequence"/>
</dbReference>
<dbReference type="STRING" id="206506.AAV32_10210"/>
<dbReference type="Pfam" id="PF02776">
    <property type="entry name" value="TPP_enzyme_N"/>
    <property type="match status" value="1"/>
</dbReference>
<keyword evidence="7 10" id="KW-0786">Thiamine pyrophosphate</keyword>
<dbReference type="InterPro" id="IPR000399">
    <property type="entry name" value="TPP-bd_CS"/>
</dbReference>
<dbReference type="PROSITE" id="PS00187">
    <property type="entry name" value="TPP_ENZYMES"/>
    <property type="match status" value="1"/>
</dbReference>
<evidence type="ECO:0000256" key="4">
    <source>
        <dbReference type="ARBA" id="ARBA00022723"/>
    </source>
</evidence>
<feature type="binding site" evidence="9">
    <location>
        <position position="460"/>
    </location>
    <ligand>
        <name>Mg(2+)</name>
        <dbReference type="ChEBI" id="CHEBI:18420"/>
    </ligand>
</feature>
<dbReference type="InterPro" id="IPR029061">
    <property type="entry name" value="THDP-binding"/>
</dbReference>
<feature type="domain" description="Thiamine pyrophosphate enzyme TPP-binding" evidence="12">
    <location>
        <begin position="394"/>
        <end position="524"/>
    </location>
</feature>
<dbReference type="Pfam" id="PF02775">
    <property type="entry name" value="TPP_enzyme_C"/>
    <property type="match status" value="1"/>
</dbReference>
<keyword evidence="15" id="KW-1185">Reference proteome</keyword>
<feature type="domain" description="Thiamine pyrophosphate enzyme N-terminal TPP-binding" evidence="13">
    <location>
        <begin position="4"/>
        <end position="107"/>
    </location>
</feature>
<comment type="cofactor">
    <cofactor evidence="9">
        <name>Mg(2+)</name>
        <dbReference type="ChEBI" id="CHEBI:18420"/>
    </cofactor>
    <text evidence="9">Binds 1 Mg(2+) per subunit.</text>
</comment>
<dbReference type="SUPFAM" id="SSF52518">
    <property type="entry name" value="Thiamin diphosphate-binding fold (THDP-binding)"/>
    <property type="match status" value="2"/>
</dbReference>
<dbReference type="GO" id="GO:0000287">
    <property type="term" value="F:magnesium ion binding"/>
    <property type="evidence" value="ECO:0007669"/>
    <property type="project" value="InterPro"/>
</dbReference>
<gene>
    <name evidence="14" type="ORF">AAV32_10210</name>
</gene>
<dbReference type="GO" id="GO:0005829">
    <property type="term" value="C:cytosol"/>
    <property type="evidence" value="ECO:0007669"/>
    <property type="project" value="TreeGrafter"/>
</dbReference>
<keyword evidence="5" id="KW-0210">Decarboxylase</keyword>
<dbReference type="InterPro" id="IPR012000">
    <property type="entry name" value="Thiamin_PyroP_enz_cen_dom"/>
</dbReference>
<dbReference type="FunFam" id="3.40.50.970:FF:000019">
    <property type="entry name" value="Pyruvate decarboxylase isozyme"/>
    <property type="match status" value="1"/>
</dbReference>
<evidence type="ECO:0000256" key="3">
    <source>
        <dbReference type="ARBA" id="ARBA00007812"/>
    </source>
</evidence>
<organism evidence="14 15">
    <name type="scientific">Kerstersia gyiorum</name>
    <dbReference type="NCBI Taxonomy" id="206506"/>
    <lineage>
        <taxon>Bacteria</taxon>
        <taxon>Pseudomonadati</taxon>
        <taxon>Pseudomonadota</taxon>
        <taxon>Betaproteobacteria</taxon>
        <taxon>Burkholderiales</taxon>
        <taxon>Alcaligenaceae</taxon>
        <taxon>Kerstersia</taxon>
    </lineage>
</organism>
<dbReference type="InterPro" id="IPR011766">
    <property type="entry name" value="TPP_enzyme_TPP-bd"/>
</dbReference>
<feature type="binding site" evidence="9">
    <location>
        <position position="462"/>
    </location>
    <ligand>
        <name>Mg(2+)</name>
        <dbReference type="ChEBI" id="CHEBI:18420"/>
    </ligand>
</feature>
<protein>
    <recommendedName>
        <fullName evidence="16">Indolepyruvate decarboxylase</fullName>
    </recommendedName>
</protein>
<dbReference type="PIRSF" id="PIRSF036565">
    <property type="entry name" value="Pyruvt_ip_decrb"/>
    <property type="match status" value="1"/>
</dbReference>
<reference evidence="14 15" key="1">
    <citation type="submission" date="2015-04" db="EMBL/GenBank/DDBJ databases">
        <title>Genome sequence of Kerstersia gyiorum CG1.</title>
        <authorList>
            <person name="Greninger A.L."/>
            <person name="Kozyreva V."/>
            <person name="Chaturvedi V."/>
        </authorList>
    </citation>
    <scope>NUCLEOTIDE SEQUENCE [LARGE SCALE GENOMIC DNA]</scope>
    <source>
        <strain evidence="14 15">CG1</strain>
    </source>
</reference>
<proteinExistence type="inferred from homology"/>
<dbReference type="InterPro" id="IPR012001">
    <property type="entry name" value="Thiamin_PyroP_enz_TPP-bd_dom"/>
</dbReference>
<evidence type="ECO:0000313" key="15">
    <source>
        <dbReference type="Proteomes" id="UP000078084"/>
    </source>
</evidence>
<keyword evidence="6 9" id="KW-0460">Magnesium</keyword>
<dbReference type="InterPro" id="IPR012110">
    <property type="entry name" value="PDC/IPDC-like"/>
</dbReference>
<dbReference type="SUPFAM" id="SSF52467">
    <property type="entry name" value="DHS-like NAD/FAD-binding domain"/>
    <property type="match status" value="1"/>
</dbReference>
<evidence type="ECO:0000259" key="12">
    <source>
        <dbReference type="Pfam" id="PF02775"/>
    </source>
</evidence>
<comment type="cofactor">
    <cofactor evidence="1">
        <name>a metal cation</name>
        <dbReference type="ChEBI" id="CHEBI:25213"/>
    </cofactor>
</comment>
<accession>A0A171KRP5</accession>
<sequence length="565" mass="61217">MQTTVGDFLIRRLRELGIEHMFGVPGDYNLQFLDQLQNDGSVEFVGCCNELNAAYAADGYARLRGVSALLTTYGVGDLSAICGIAGAATEHIPMVCITGAPPLHAMRRNLALHHTLAEGNYDDVMICLQQFTVAQARLTPENAVIEIDRVLTACLMEKKPVYLQLPSDVSHVVIDAPAAPLQPRAKNDEARLEAAVRHILTIWNEAQQPAILVDMDADRYGYAGALLDFATATGTPYAALGSGKAVLPETHPLSRGLYGGRNSAPATRELIENSDCLLYVSPRFIEGNSGLFTAQLPSKGAIRLFGHSVEIEGTAYYAVEPRDLLQALKAALANSPAAVPEGQAPRLAAPSPATDAPLSQARLWPRIARFVRAGDVVVAEAGTSNIGLMPQSLPEQVSYINASIWGAIGHTLPAMLGTCMAAPERRHLLFIGDGSFQLTAQELSTLLRYEQKPIIFLVNNRGYTIERFILGMRDAYNDVANWDYQALPGVFAGQDKYLTLSARTETELEQVLQQAEHTDGRLVFVELHLDPFDAPEGLKKFGPATAEFDYGPLGPQRQPQTAVTA</sequence>
<evidence type="ECO:0000256" key="2">
    <source>
        <dbReference type="ARBA" id="ARBA00001964"/>
    </source>
</evidence>
<evidence type="ECO:0000256" key="1">
    <source>
        <dbReference type="ARBA" id="ARBA00001920"/>
    </source>
</evidence>
<dbReference type="GeneID" id="99725204"/>
<feature type="binding site" evidence="9">
    <location>
        <position position="433"/>
    </location>
    <ligand>
        <name>Mg(2+)</name>
        <dbReference type="ChEBI" id="CHEBI:18420"/>
    </ligand>
</feature>
<dbReference type="Gene3D" id="3.40.50.1220">
    <property type="entry name" value="TPP-binding domain"/>
    <property type="match status" value="1"/>
</dbReference>
<comment type="similarity">
    <text evidence="3 10">Belongs to the TPP enzyme family.</text>
</comment>
<evidence type="ECO:0000259" key="11">
    <source>
        <dbReference type="Pfam" id="PF00205"/>
    </source>
</evidence>
<dbReference type="InterPro" id="IPR047213">
    <property type="entry name" value="TPP_PYR_PDC_IPDC-like"/>
</dbReference>
<dbReference type="OrthoDB" id="2254214at2"/>
<dbReference type="CDD" id="cd02005">
    <property type="entry name" value="TPP_PDC_IPDC"/>
    <property type="match status" value="1"/>
</dbReference>
<evidence type="ECO:0000256" key="10">
    <source>
        <dbReference type="RuleBase" id="RU362132"/>
    </source>
</evidence>